<keyword evidence="5 6" id="KW-0472">Membrane</keyword>
<dbReference type="InterPro" id="IPR045214">
    <property type="entry name" value="Surf1/Surf4"/>
</dbReference>
<comment type="subcellular location">
    <subcellularLocation>
        <location evidence="6">Cell membrane</location>
        <topology evidence="6">Multi-pass membrane protein</topology>
    </subcellularLocation>
    <subcellularLocation>
        <location evidence="1">Membrane</location>
    </subcellularLocation>
</comment>
<evidence type="ECO:0000256" key="7">
    <source>
        <dbReference type="SAM" id="MobiDB-lite"/>
    </source>
</evidence>
<keyword evidence="6" id="KW-1003">Cell membrane</keyword>
<evidence type="ECO:0000256" key="1">
    <source>
        <dbReference type="ARBA" id="ARBA00004370"/>
    </source>
</evidence>
<feature type="transmembrane region" description="Helical" evidence="6">
    <location>
        <begin position="12"/>
        <end position="33"/>
    </location>
</feature>
<reference evidence="8" key="1">
    <citation type="journal article" date="2020" name="mSystems">
        <title>Genome- and Community-Level Interaction Insights into Carbon Utilization and Element Cycling Functions of Hydrothermarchaeota in Hydrothermal Sediment.</title>
        <authorList>
            <person name="Zhou Z."/>
            <person name="Liu Y."/>
            <person name="Xu W."/>
            <person name="Pan J."/>
            <person name="Luo Z.H."/>
            <person name="Li M."/>
        </authorList>
    </citation>
    <scope>NUCLEOTIDE SEQUENCE [LARGE SCALE GENOMIC DNA]</scope>
    <source>
        <strain evidence="8">SpSt-289</strain>
    </source>
</reference>
<sequence length="293" mass="33229">MVLLKLFSKKWIFFTVVVALMMALFVRLGFWQLDRYEQKRAYNALLAQRWAQEPFNLSREPLPADLKEMEYRRVTADGYFDYNHQIVLRGQVYRDTAGVVLVTPFVMDNGRAVLVARGWVPADRADPQFWPELEEPAEAPMIGLLRPSQMAPNGQPSVPADAARREWYRIDIAAIQAQMPYPLEPVWIQQLPEPSRPIDRLPVREEPMALDATTHMSYAVQWFSFAVIAGFGYVMFVRFKERQAKQEQRSGDAAPLSVNEQSEKISESPVEASTSAVSSKSAASSEAVSSKVV</sequence>
<gene>
    <name evidence="8" type="ORF">ENQ20_08100</name>
</gene>
<keyword evidence="4 6" id="KW-1133">Transmembrane helix</keyword>
<evidence type="ECO:0000256" key="6">
    <source>
        <dbReference type="RuleBase" id="RU363076"/>
    </source>
</evidence>
<dbReference type="Pfam" id="PF02104">
    <property type="entry name" value="SURF1"/>
    <property type="match status" value="1"/>
</dbReference>
<dbReference type="EMBL" id="DSMG01000084">
    <property type="protein sequence ID" value="HDX31443.1"/>
    <property type="molecule type" value="Genomic_DNA"/>
</dbReference>
<comment type="similarity">
    <text evidence="2 6">Belongs to the SURF1 family.</text>
</comment>
<evidence type="ECO:0000256" key="2">
    <source>
        <dbReference type="ARBA" id="ARBA00007165"/>
    </source>
</evidence>
<name>A0A7C1JAG6_9CHLR</name>
<dbReference type="GO" id="GO:0005886">
    <property type="term" value="C:plasma membrane"/>
    <property type="evidence" value="ECO:0007669"/>
    <property type="project" value="UniProtKB-SubCell"/>
</dbReference>
<dbReference type="PANTHER" id="PTHR23427">
    <property type="entry name" value="SURFEIT LOCUS PROTEIN"/>
    <property type="match status" value="1"/>
</dbReference>
<proteinExistence type="inferred from homology"/>
<evidence type="ECO:0000256" key="3">
    <source>
        <dbReference type="ARBA" id="ARBA00022692"/>
    </source>
</evidence>
<evidence type="ECO:0000256" key="5">
    <source>
        <dbReference type="ARBA" id="ARBA00023136"/>
    </source>
</evidence>
<keyword evidence="3 6" id="KW-0812">Transmembrane</keyword>
<evidence type="ECO:0000256" key="4">
    <source>
        <dbReference type="ARBA" id="ARBA00022989"/>
    </source>
</evidence>
<dbReference type="PANTHER" id="PTHR23427:SF2">
    <property type="entry name" value="SURFEIT LOCUS PROTEIN 1"/>
    <property type="match status" value="1"/>
</dbReference>
<feature type="compositionally biased region" description="Low complexity" evidence="7">
    <location>
        <begin position="270"/>
        <end position="293"/>
    </location>
</feature>
<accession>A0A7C1JAG6</accession>
<protein>
    <recommendedName>
        <fullName evidence="6">SURF1-like protein</fullName>
    </recommendedName>
</protein>
<feature type="region of interest" description="Disordered" evidence="7">
    <location>
        <begin position="245"/>
        <end position="293"/>
    </location>
</feature>
<evidence type="ECO:0000313" key="8">
    <source>
        <dbReference type="EMBL" id="HDX31443.1"/>
    </source>
</evidence>
<dbReference type="AlphaFoldDB" id="A0A7C1JAG6"/>
<dbReference type="PROSITE" id="PS50895">
    <property type="entry name" value="SURF1"/>
    <property type="match status" value="1"/>
</dbReference>
<feature type="transmembrane region" description="Helical" evidence="6">
    <location>
        <begin position="218"/>
        <end position="239"/>
    </location>
</feature>
<dbReference type="CDD" id="cd06662">
    <property type="entry name" value="SURF1"/>
    <property type="match status" value="1"/>
</dbReference>
<comment type="caution">
    <text evidence="8">The sequence shown here is derived from an EMBL/GenBank/DDBJ whole genome shotgun (WGS) entry which is preliminary data.</text>
</comment>
<organism evidence="8">
    <name type="scientific">Caldilinea aerophila</name>
    <dbReference type="NCBI Taxonomy" id="133453"/>
    <lineage>
        <taxon>Bacteria</taxon>
        <taxon>Bacillati</taxon>
        <taxon>Chloroflexota</taxon>
        <taxon>Caldilineae</taxon>
        <taxon>Caldilineales</taxon>
        <taxon>Caldilineaceae</taxon>
        <taxon>Caldilinea</taxon>
    </lineage>
</organism>
<dbReference type="InterPro" id="IPR002994">
    <property type="entry name" value="Surf1/Shy1"/>
</dbReference>